<feature type="transmembrane region" description="Helical" evidence="1">
    <location>
        <begin position="228"/>
        <end position="247"/>
    </location>
</feature>
<accession>A0A8J3RAK5</accession>
<evidence type="ECO:0000313" key="3">
    <source>
        <dbReference type="Proteomes" id="UP000610966"/>
    </source>
</evidence>
<protein>
    <recommendedName>
        <fullName evidence="4">CAAX prenyl protease-like protein</fullName>
    </recommendedName>
</protein>
<sequence length="251" mass="26807">MNPPDAPKRAAVDAVPLFPVLIARLSFFAVAQAGVALALTAAGERDPLAASAAWWPLTAAAANLVTIAMLARLARREGMRLVDLYRSRIPGGIGGDVRALLVVLLLAAPIAYLPNVGLATLLFGDAAVALDMFVQPLPVWAAVAGMVVFPVTIAFAELPTYFGYAMPRLEARWGSAPAAVATAAFFLAIQHVTLPFIADWRFVLWRALMFVPFALLVGVAIRRRPRLLPYLMVVHALIDFAAVQPVFAASV</sequence>
<name>A0A8J3RAK5_9ACTN</name>
<dbReference type="Proteomes" id="UP000610966">
    <property type="component" value="Unassembled WGS sequence"/>
</dbReference>
<keyword evidence="1" id="KW-0812">Transmembrane</keyword>
<keyword evidence="1" id="KW-0472">Membrane</keyword>
<feature type="transmembrane region" description="Helical" evidence="1">
    <location>
        <begin position="95"/>
        <end position="113"/>
    </location>
</feature>
<organism evidence="2 3">
    <name type="scientific">Sphaerimonospora thailandensis</name>
    <dbReference type="NCBI Taxonomy" id="795644"/>
    <lineage>
        <taxon>Bacteria</taxon>
        <taxon>Bacillati</taxon>
        <taxon>Actinomycetota</taxon>
        <taxon>Actinomycetes</taxon>
        <taxon>Streptosporangiales</taxon>
        <taxon>Streptosporangiaceae</taxon>
        <taxon>Sphaerimonospora</taxon>
    </lineage>
</organism>
<evidence type="ECO:0000256" key="1">
    <source>
        <dbReference type="SAM" id="Phobius"/>
    </source>
</evidence>
<feature type="transmembrane region" description="Helical" evidence="1">
    <location>
        <begin position="203"/>
        <end position="221"/>
    </location>
</feature>
<comment type="caution">
    <text evidence="2">The sequence shown here is derived from an EMBL/GenBank/DDBJ whole genome shotgun (WGS) entry which is preliminary data.</text>
</comment>
<keyword evidence="3" id="KW-1185">Reference proteome</keyword>
<evidence type="ECO:0000313" key="2">
    <source>
        <dbReference type="EMBL" id="GIH70389.1"/>
    </source>
</evidence>
<reference evidence="2" key="1">
    <citation type="submission" date="2021-01" db="EMBL/GenBank/DDBJ databases">
        <title>Whole genome shotgun sequence of Sphaerimonospora thailandensis NBRC 107569.</title>
        <authorList>
            <person name="Komaki H."/>
            <person name="Tamura T."/>
        </authorList>
    </citation>
    <scope>NUCLEOTIDE SEQUENCE</scope>
    <source>
        <strain evidence="2">NBRC 107569</strain>
    </source>
</reference>
<dbReference type="EMBL" id="BOOG01000022">
    <property type="protein sequence ID" value="GIH70389.1"/>
    <property type="molecule type" value="Genomic_DNA"/>
</dbReference>
<feature type="transmembrane region" description="Helical" evidence="1">
    <location>
        <begin position="54"/>
        <end position="74"/>
    </location>
</feature>
<feature type="transmembrane region" description="Helical" evidence="1">
    <location>
        <begin position="21"/>
        <end position="42"/>
    </location>
</feature>
<gene>
    <name evidence="2" type="ORF">Mth01_26420</name>
</gene>
<keyword evidence="1" id="KW-1133">Transmembrane helix</keyword>
<feature type="transmembrane region" description="Helical" evidence="1">
    <location>
        <begin position="176"/>
        <end position="197"/>
    </location>
</feature>
<proteinExistence type="predicted"/>
<evidence type="ECO:0008006" key="4">
    <source>
        <dbReference type="Google" id="ProtNLM"/>
    </source>
</evidence>
<feature type="transmembrane region" description="Helical" evidence="1">
    <location>
        <begin position="139"/>
        <end position="164"/>
    </location>
</feature>
<dbReference type="AlphaFoldDB" id="A0A8J3RAK5"/>